<sequence length="161" mass="16920">MHLSDRVTGLFLALLGSLAFWGGSLLPAVPGQDVGPAAFPMVIGAGLVLCGIMIAAGIGHSFEAAESEEDDQAPGLAQHLGRMGWLAAFLPPVLLIFYVLVANALGFLLTAAIILLISARALGATWPMTIGTVLLAPPFVHLIFFRLLRVPLPDGLLTMPW</sequence>
<feature type="domain" description="DUF1468" evidence="2">
    <location>
        <begin position="7"/>
        <end position="153"/>
    </location>
</feature>
<organism evidence="3 4">
    <name type="scientific">Neoroseomonas lacus</name>
    <dbReference type="NCBI Taxonomy" id="287609"/>
    <lineage>
        <taxon>Bacteria</taxon>
        <taxon>Pseudomonadati</taxon>
        <taxon>Pseudomonadota</taxon>
        <taxon>Alphaproteobacteria</taxon>
        <taxon>Acetobacterales</taxon>
        <taxon>Acetobacteraceae</taxon>
        <taxon>Neoroseomonas</taxon>
    </lineage>
</organism>
<dbReference type="EMBL" id="BMKW01000012">
    <property type="protein sequence ID" value="GGJ33468.1"/>
    <property type="molecule type" value="Genomic_DNA"/>
</dbReference>
<comment type="caution">
    <text evidence="3">The sequence shown here is derived from an EMBL/GenBank/DDBJ whole genome shotgun (WGS) entry which is preliminary data.</text>
</comment>
<feature type="transmembrane region" description="Helical" evidence="1">
    <location>
        <begin position="85"/>
        <end position="118"/>
    </location>
</feature>
<dbReference type="RefSeq" id="WP_188971260.1">
    <property type="nucleotide sequence ID" value="NZ_BMKW01000012.1"/>
</dbReference>
<reference evidence="3" key="1">
    <citation type="journal article" date="2014" name="Int. J. Syst. Evol. Microbiol.">
        <title>Complete genome sequence of Corynebacterium casei LMG S-19264T (=DSM 44701T), isolated from a smear-ripened cheese.</title>
        <authorList>
            <consortium name="US DOE Joint Genome Institute (JGI-PGF)"/>
            <person name="Walter F."/>
            <person name="Albersmeier A."/>
            <person name="Kalinowski J."/>
            <person name="Ruckert C."/>
        </authorList>
    </citation>
    <scope>NUCLEOTIDE SEQUENCE</scope>
    <source>
        <strain evidence="3">CGMCC 1.3617</strain>
    </source>
</reference>
<reference evidence="3" key="2">
    <citation type="submission" date="2020-09" db="EMBL/GenBank/DDBJ databases">
        <authorList>
            <person name="Sun Q."/>
            <person name="Zhou Y."/>
        </authorList>
    </citation>
    <scope>NUCLEOTIDE SEQUENCE</scope>
    <source>
        <strain evidence="3">CGMCC 1.3617</strain>
    </source>
</reference>
<feature type="transmembrane region" description="Helical" evidence="1">
    <location>
        <begin position="37"/>
        <end position="58"/>
    </location>
</feature>
<dbReference type="Pfam" id="PF07331">
    <property type="entry name" value="TctB"/>
    <property type="match status" value="1"/>
</dbReference>
<proteinExistence type="predicted"/>
<evidence type="ECO:0000313" key="4">
    <source>
        <dbReference type="Proteomes" id="UP000661507"/>
    </source>
</evidence>
<keyword evidence="1" id="KW-1133">Transmembrane helix</keyword>
<dbReference type="InterPro" id="IPR009936">
    <property type="entry name" value="DUF1468"/>
</dbReference>
<evidence type="ECO:0000313" key="3">
    <source>
        <dbReference type="EMBL" id="GGJ33468.1"/>
    </source>
</evidence>
<protein>
    <submittedName>
        <fullName evidence="3">Tripartite tricarboxylate transporter TctB</fullName>
    </submittedName>
</protein>
<evidence type="ECO:0000256" key="1">
    <source>
        <dbReference type="SAM" id="Phobius"/>
    </source>
</evidence>
<feature type="transmembrane region" description="Helical" evidence="1">
    <location>
        <begin position="124"/>
        <end position="145"/>
    </location>
</feature>
<name>A0A917KYL9_9PROT</name>
<gene>
    <name evidence="3" type="ORF">GCM10011320_46450</name>
</gene>
<keyword evidence="1" id="KW-0812">Transmembrane</keyword>
<keyword evidence="4" id="KW-1185">Reference proteome</keyword>
<keyword evidence="1" id="KW-0472">Membrane</keyword>
<dbReference type="Proteomes" id="UP000661507">
    <property type="component" value="Unassembled WGS sequence"/>
</dbReference>
<evidence type="ECO:0000259" key="2">
    <source>
        <dbReference type="Pfam" id="PF07331"/>
    </source>
</evidence>
<dbReference type="AlphaFoldDB" id="A0A917KYL9"/>
<accession>A0A917KYL9</accession>